<organism evidence="2 3">
    <name type="scientific">Cladophialophora chaetospira</name>
    <dbReference type="NCBI Taxonomy" id="386627"/>
    <lineage>
        <taxon>Eukaryota</taxon>
        <taxon>Fungi</taxon>
        <taxon>Dikarya</taxon>
        <taxon>Ascomycota</taxon>
        <taxon>Pezizomycotina</taxon>
        <taxon>Eurotiomycetes</taxon>
        <taxon>Chaetothyriomycetidae</taxon>
        <taxon>Chaetothyriales</taxon>
        <taxon>Herpotrichiellaceae</taxon>
        <taxon>Cladophialophora</taxon>
    </lineage>
</organism>
<feature type="region of interest" description="Disordered" evidence="1">
    <location>
        <begin position="124"/>
        <end position="147"/>
    </location>
</feature>
<proteinExistence type="predicted"/>
<dbReference type="EMBL" id="JAPDRK010000004">
    <property type="protein sequence ID" value="KAJ9613199.1"/>
    <property type="molecule type" value="Genomic_DNA"/>
</dbReference>
<evidence type="ECO:0000256" key="1">
    <source>
        <dbReference type="SAM" id="MobiDB-lite"/>
    </source>
</evidence>
<sequence length="147" mass="16279">MTDSRKPSLAARIFPPPVPPRTHSLPAQYQASYPTVPASTHPVTIQHQPIFSSPAAKADPTTIQQPVAAAAAAPSHRRSITCHAPIIFYDREEKSRREQTAESEEAREEILKHGIKVRDFQVEMDEKRLGGGSGRGVHRLGDQERRS</sequence>
<dbReference type="Proteomes" id="UP001172673">
    <property type="component" value="Unassembled WGS sequence"/>
</dbReference>
<accession>A0AA38XGV9</accession>
<reference evidence="2" key="1">
    <citation type="submission" date="2022-10" db="EMBL/GenBank/DDBJ databases">
        <title>Culturing micro-colonial fungi from biological soil crusts in the Mojave desert and describing Neophaeococcomyces mojavensis, and introducing the new genera and species Taxawa tesnikishii.</title>
        <authorList>
            <person name="Kurbessoian T."/>
            <person name="Stajich J.E."/>
        </authorList>
    </citation>
    <scope>NUCLEOTIDE SEQUENCE</scope>
    <source>
        <strain evidence="2">TK_41</strain>
    </source>
</reference>
<protein>
    <submittedName>
        <fullName evidence="2">Uncharacterized protein</fullName>
    </submittedName>
</protein>
<keyword evidence="3" id="KW-1185">Reference proteome</keyword>
<feature type="region of interest" description="Disordered" evidence="1">
    <location>
        <begin position="1"/>
        <end position="25"/>
    </location>
</feature>
<evidence type="ECO:0000313" key="2">
    <source>
        <dbReference type="EMBL" id="KAJ9613199.1"/>
    </source>
</evidence>
<name>A0AA38XGV9_9EURO</name>
<dbReference type="AlphaFoldDB" id="A0AA38XGV9"/>
<comment type="caution">
    <text evidence="2">The sequence shown here is derived from an EMBL/GenBank/DDBJ whole genome shotgun (WGS) entry which is preliminary data.</text>
</comment>
<gene>
    <name evidence="2" type="ORF">H2200_003140</name>
</gene>
<evidence type="ECO:0000313" key="3">
    <source>
        <dbReference type="Proteomes" id="UP001172673"/>
    </source>
</evidence>